<dbReference type="EMBL" id="JAZBJO010000045">
    <property type="protein sequence ID" value="MEE4598264.1"/>
    <property type="molecule type" value="Genomic_DNA"/>
</dbReference>
<reference evidence="3 4" key="1">
    <citation type="submission" date="2023-11" db="EMBL/GenBank/DDBJ databases">
        <title>30 novel species of actinomycetes from the DSMZ collection.</title>
        <authorList>
            <person name="Nouioui I."/>
        </authorList>
    </citation>
    <scope>NUCLEOTIDE SEQUENCE [LARGE SCALE GENOMIC DNA]</scope>
    <source>
        <strain evidence="3 4">DSM 41524</strain>
    </source>
</reference>
<gene>
    <name evidence="3" type="ORF">V2J94_41585</name>
</gene>
<name>A0ABU7QD29_9ACTN</name>
<organism evidence="3 4">
    <name type="scientific">Streptomyces asiaticus subsp. ignotus</name>
    <dbReference type="NCBI Taxonomy" id="3098222"/>
    <lineage>
        <taxon>Bacteria</taxon>
        <taxon>Bacillati</taxon>
        <taxon>Actinomycetota</taxon>
        <taxon>Actinomycetes</taxon>
        <taxon>Kitasatosporales</taxon>
        <taxon>Streptomycetaceae</taxon>
        <taxon>Streptomyces</taxon>
        <taxon>Streptomyces violaceusniger group</taxon>
    </lineage>
</organism>
<dbReference type="PROSITE" id="PS51674">
    <property type="entry name" value="4FE4S_WBL"/>
    <property type="match status" value="1"/>
</dbReference>
<feature type="region of interest" description="Disordered" evidence="1">
    <location>
        <begin position="172"/>
        <end position="192"/>
    </location>
</feature>
<keyword evidence="4" id="KW-1185">Reference proteome</keyword>
<dbReference type="Pfam" id="PF02467">
    <property type="entry name" value="Whib"/>
    <property type="match status" value="1"/>
</dbReference>
<evidence type="ECO:0000313" key="3">
    <source>
        <dbReference type="EMBL" id="MEE4598264.1"/>
    </source>
</evidence>
<comment type="caution">
    <text evidence="3">The sequence shown here is derived from an EMBL/GenBank/DDBJ whole genome shotgun (WGS) entry which is preliminary data.</text>
</comment>
<feature type="domain" description="4Fe-4S Wbl-type" evidence="2">
    <location>
        <begin position="17"/>
        <end position="75"/>
    </location>
</feature>
<accession>A0ABU7QD29</accession>
<evidence type="ECO:0000259" key="2">
    <source>
        <dbReference type="PROSITE" id="PS51674"/>
    </source>
</evidence>
<dbReference type="RefSeq" id="WP_330815502.1">
    <property type="nucleotide sequence ID" value="NZ_JAZBJO010000045.1"/>
</dbReference>
<dbReference type="InterPro" id="IPR034768">
    <property type="entry name" value="4FE4S_WBL"/>
</dbReference>
<evidence type="ECO:0000313" key="4">
    <source>
        <dbReference type="Proteomes" id="UP001354709"/>
    </source>
</evidence>
<dbReference type="Proteomes" id="UP001354709">
    <property type="component" value="Unassembled WGS sequence"/>
</dbReference>
<proteinExistence type="predicted"/>
<evidence type="ECO:0000256" key="1">
    <source>
        <dbReference type="SAM" id="MobiDB-lite"/>
    </source>
</evidence>
<protein>
    <submittedName>
        <fullName evidence="3">WhiB family transcriptional regulator</fullName>
    </submittedName>
</protein>
<sequence length="192" mass="21403">MPTLIPAPDFVTFARANCAQPDSNPEHWHSDDPKELATAINTCHDCPLKAPCATYATTHNLTGIWGGLTRAQRNGTTDDTTVHPHDDDWIDDTGRTRRACGTHGAYQQHRRRAERCDRCETAQAARVREGRLNLLADAHAIGGTEQGYYTHRRLNERPCDLCKGAMRRASAERKAQRDAEKNATRAIYEPAA</sequence>
<feature type="compositionally biased region" description="Basic and acidic residues" evidence="1">
    <location>
        <begin position="172"/>
        <end position="183"/>
    </location>
</feature>